<accession>A0A1D1W034</accession>
<comment type="caution">
    <text evidence="1">The sequence shown here is derived from an EMBL/GenBank/DDBJ whole genome shotgun (WGS) entry which is preliminary data.</text>
</comment>
<reference evidence="1 2" key="1">
    <citation type="journal article" date="2016" name="Nat. Commun.">
        <title>Extremotolerant tardigrade genome and improved radiotolerance of human cultured cells by tardigrade-unique protein.</title>
        <authorList>
            <person name="Hashimoto T."/>
            <person name="Horikawa D.D."/>
            <person name="Saito Y."/>
            <person name="Kuwahara H."/>
            <person name="Kozuka-Hata H."/>
            <person name="Shin-I T."/>
            <person name="Minakuchi Y."/>
            <person name="Ohishi K."/>
            <person name="Motoyama A."/>
            <person name="Aizu T."/>
            <person name="Enomoto A."/>
            <person name="Kondo K."/>
            <person name="Tanaka S."/>
            <person name="Hara Y."/>
            <person name="Koshikawa S."/>
            <person name="Sagara H."/>
            <person name="Miura T."/>
            <person name="Yokobori S."/>
            <person name="Miyagawa K."/>
            <person name="Suzuki Y."/>
            <person name="Kubo T."/>
            <person name="Oyama M."/>
            <person name="Kohara Y."/>
            <person name="Fujiyama A."/>
            <person name="Arakawa K."/>
            <person name="Katayama T."/>
            <person name="Toyoda A."/>
            <person name="Kunieda T."/>
        </authorList>
    </citation>
    <scope>NUCLEOTIDE SEQUENCE [LARGE SCALE GENOMIC DNA]</scope>
    <source>
        <strain evidence="1 2">YOKOZUNA-1</strain>
    </source>
</reference>
<dbReference type="EMBL" id="BDGG01000010">
    <property type="protein sequence ID" value="GAV04219.1"/>
    <property type="molecule type" value="Genomic_DNA"/>
</dbReference>
<evidence type="ECO:0000313" key="1">
    <source>
        <dbReference type="EMBL" id="GAV04219.1"/>
    </source>
</evidence>
<dbReference type="AlphaFoldDB" id="A0A1D1W034"/>
<organism evidence="1 2">
    <name type="scientific">Ramazzottius varieornatus</name>
    <name type="common">Water bear</name>
    <name type="synonym">Tardigrade</name>
    <dbReference type="NCBI Taxonomy" id="947166"/>
    <lineage>
        <taxon>Eukaryota</taxon>
        <taxon>Metazoa</taxon>
        <taxon>Ecdysozoa</taxon>
        <taxon>Tardigrada</taxon>
        <taxon>Eutardigrada</taxon>
        <taxon>Parachela</taxon>
        <taxon>Hypsibioidea</taxon>
        <taxon>Ramazzottiidae</taxon>
        <taxon>Ramazzottius</taxon>
    </lineage>
</organism>
<protein>
    <submittedName>
        <fullName evidence="1">Uncharacterized protein</fullName>
    </submittedName>
</protein>
<gene>
    <name evidence="1" type="primary">RvY_14531-1</name>
    <name evidence="1" type="synonym">RvY_14531.1</name>
    <name evidence="1" type="ORF">RvY_14531</name>
</gene>
<proteinExistence type="predicted"/>
<evidence type="ECO:0000313" key="2">
    <source>
        <dbReference type="Proteomes" id="UP000186922"/>
    </source>
</evidence>
<sequence>MLVGPENDAKAAAENEAFVKTTVTKRMRKKATKKGETGMETVKENESMPKAVTPLYSTETLPEISDVQVDHQKLIALDKTVNLDGVARNPEAIATLETGQDDATVLLEPCQATPDQKYARNNITSFAEELKPNFTLSKNGLIEFPDYTGLRLEYILGYITKASSRYD</sequence>
<name>A0A1D1W034_RAMVA</name>
<dbReference type="Proteomes" id="UP000186922">
    <property type="component" value="Unassembled WGS sequence"/>
</dbReference>
<keyword evidence="2" id="KW-1185">Reference proteome</keyword>